<evidence type="ECO:0000256" key="1">
    <source>
        <dbReference type="ARBA" id="ARBA00001961"/>
    </source>
</evidence>
<evidence type="ECO:0000256" key="3">
    <source>
        <dbReference type="ARBA" id="ARBA00022896"/>
    </source>
</evidence>
<dbReference type="PANTHER" id="PTHR10869">
    <property type="entry name" value="PROLYL 4-HYDROXYLASE ALPHA SUBUNIT"/>
    <property type="match status" value="1"/>
</dbReference>
<keyword evidence="2" id="KW-0479">Metal-binding</keyword>
<evidence type="ECO:0000256" key="2">
    <source>
        <dbReference type="ARBA" id="ARBA00022723"/>
    </source>
</evidence>
<evidence type="ECO:0000313" key="8">
    <source>
        <dbReference type="EMBL" id="MBD2842180.1"/>
    </source>
</evidence>
<accession>A0ABR8KS58</accession>
<protein>
    <submittedName>
        <fullName evidence="8">2OG-Fe(II) oxygenase</fullName>
    </submittedName>
</protein>
<dbReference type="InterPro" id="IPR045054">
    <property type="entry name" value="P4HA-like"/>
</dbReference>
<keyword evidence="6" id="KW-0408">Iron</keyword>
<organism evidence="8 9">
    <name type="scientific">Erythrobacter rubeus</name>
    <dbReference type="NCBI Taxonomy" id="2760803"/>
    <lineage>
        <taxon>Bacteria</taxon>
        <taxon>Pseudomonadati</taxon>
        <taxon>Pseudomonadota</taxon>
        <taxon>Alphaproteobacteria</taxon>
        <taxon>Sphingomonadales</taxon>
        <taxon>Erythrobacteraceae</taxon>
        <taxon>Erythrobacter/Porphyrobacter group</taxon>
        <taxon>Erythrobacter</taxon>
    </lineage>
</organism>
<keyword evidence="5" id="KW-0560">Oxidoreductase</keyword>
<comment type="caution">
    <text evidence="8">The sequence shown here is derived from an EMBL/GenBank/DDBJ whole genome shotgun (WGS) entry which is preliminary data.</text>
</comment>
<evidence type="ECO:0000313" key="9">
    <source>
        <dbReference type="Proteomes" id="UP000635384"/>
    </source>
</evidence>
<sequence length="211" mass="24041">MVGPGESSVDILRAHDGVKRVPSPKVEMVIKPNFLTAEHCEELMRLIDLDRRPSTLADENGDVAFRTSETCDLKPEDKAVRELEAMLTHFTSIDPAYGEPLQGQRYEVGQQFKDHTDWFNPGGQDWEKFCAKSGQRTWTFMIYLNNVEAGGATRFKMIDKKIQPERGKIVGWNNRNTDGSGNAATLHHAMKVRKGTKYVITKWYREAPWRG</sequence>
<evidence type="ECO:0000256" key="4">
    <source>
        <dbReference type="ARBA" id="ARBA00022964"/>
    </source>
</evidence>
<dbReference type="SMART" id="SM00702">
    <property type="entry name" value="P4Hc"/>
    <property type="match status" value="1"/>
</dbReference>
<comment type="cofactor">
    <cofactor evidence="1">
        <name>L-ascorbate</name>
        <dbReference type="ChEBI" id="CHEBI:38290"/>
    </cofactor>
</comment>
<keyword evidence="3" id="KW-0847">Vitamin C</keyword>
<keyword evidence="4" id="KW-0223">Dioxygenase</keyword>
<dbReference type="Proteomes" id="UP000635384">
    <property type="component" value="Unassembled WGS sequence"/>
</dbReference>
<evidence type="ECO:0000256" key="5">
    <source>
        <dbReference type="ARBA" id="ARBA00023002"/>
    </source>
</evidence>
<dbReference type="InterPro" id="IPR006620">
    <property type="entry name" value="Pro_4_hyd_alph"/>
</dbReference>
<keyword evidence="9" id="KW-1185">Reference proteome</keyword>
<dbReference type="EMBL" id="JACXLC010000001">
    <property type="protein sequence ID" value="MBD2842180.1"/>
    <property type="molecule type" value="Genomic_DNA"/>
</dbReference>
<dbReference type="PANTHER" id="PTHR10869:SF246">
    <property type="entry name" value="TRANSMEMBRANE PROLYL 4-HYDROXYLASE"/>
    <property type="match status" value="1"/>
</dbReference>
<dbReference type="InterPro" id="IPR044862">
    <property type="entry name" value="Pro_4_hyd_alph_FE2OG_OXY"/>
</dbReference>
<dbReference type="Gene3D" id="2.60.120.620">
    <property type="entry name" value="q2cbj1_9rhob like domain"/>
    <property type="match status" value="1"/>
</dbReference>
<name>A0ABR8KS58_9SPHN</name>
<dbReference type="InterPro" id="IPR005123">
    <property type="entry name" value="Oxoglu/Fe-dep_dioxygenase_dom"/>
</dbReference>
<gene>
    <name evidence="8" type="ORF">IB285_07910</name>
</gene>
<reference evidence="8 9" key="1">
    <citation type="submission" date="2020-09" db="EMBL/GenBank/DDBJ databases">
        <authorList>
            <person name="Yoon J.-W."/>
        </authorList>
    </citation>
    <scope>NUCLEOTIDE SEQUENCE [LARGE SCALE GENOMIC DNA]</scope>
    <source>
        <strain evidence="8 9">KMU-140</strain>
    </source>
</reference>
<feature type="domain" description="Fe2OG dioxygenase" evidence="7">
    <location>
        <begin position="97"/>
        <end position="206"/>
    </location>
</feature>
<dbReference type="PROSITE" id="PS51471">
    <property type="entry name" value="FE2OG_OXY"/>
    <property type="match status" value="1"/>
</dbReference>
<dbReference type="Pfam" id="PF13640">
    <property type="entry name" value="2OG-FeII_Oxy_3"/>
    <property type="match status" value="1"/>
</dbReference>
<dbReference type="RefSeq" id="WP_190787666.1">
    <property type="nucleotide sequence ID" value="NZ_JACXLC010000001.1"/>
</dbReference>
<evidence type="ECO:0000259" key="7">
    <source>
        <dbReference type="PROSITE" id="PS51471"/>
    </source>
</evidence>
<proteinExistence type="predicted"/>
<evidence type="ECO:0000256" key="6">
    <source>
        <dbReference type="ARBA" id="ARBA00023004"/>
    </source>
</evidence>